<name>A0A7M4CER0_9VIRU</name>
<keyword evidence="7 8" id="KW-0694">RNA-binding</keyword>
<dbReference type="PROSITE" id="PS50137">
    <property type="entry name" value="DS_RBD"/>
    <property type="match status" value="1"/>
</dbReference>
<keyword evidence="4" id="KW-0540">Nuclease</keyword>
<evidence type="ECO:0000256" key="4">
    <source>
        <dbReference type="ARBA" id="ARBA00022722"/>
    </source>
</evidence>
<protein>
    <recommendedName>
        <fullName evidence="3">ribonuclease III</fullName>
        <ecNumber evidence="3">3.1.26.3</ecNumber>
    </recommendedName>
</protein>
<dbReference type="InterPro" id="IPR036389">
    <property type="entry name" value="RNase_III_sf"/>
</dbReference>
<accession>A0A7M4CER0</accession>
<feature type="domain" description="DRBM" evidence="9">
    <location>
        <begin position="200"/>
        <end position="270"/>
    </location>
</feature>
<keyword evidence="5" id="KW-0255">Endonuclease</keyword>
<comment type="catalytic activity">
    <reaction evidence="1">
        <text>Endonucleolytic cleavage to 5'-phosphomonoester.</text>
        <dbReference type="EC" id="3.1.26.3"/>
    </reaction>
</comment>
<evidence type="ECO:0000256" key="8">
    <source>
        <dbReference type="PROSITE-ProRule" id="PRU00266"/>
    </source>
</evidence>
<dbReference type="PROSITE" id="PS50142">
    <property type="entry name" value="RNASE_3_2"/>
    <property type="match status" value="1"/>
</dbReference>
<dbReference type="Gene3D" id="1.10.1520.10">
    <property type="entry name" value="Ribonuclease III domain"/>
    <property type="match status" value="1"/>
</dbReference>
<evidence type="ECO:0000256" key="3">
    <source>
        <dbReference type="ARBA" id="ARBA00012177"/>
    </source>
</evidence>
<dbReference type="InterPro" id="IPR014720">
    <property type="entry name" value="dsRBD_dom"/>
</dbReference>
<evidence type="ECO:0000313" key="12">
    <source>
        <dbReference type="Proteomes" id="UP001162120"/>
    </source>
</evidence>
<dbReference type="EC" id="3.1.26.3" evidence="3"/>
<feature type="domain" description="RNase III" evidence="10">
    <location>
        <begin position="21"/>
        <end position="167"/>
    </location>
</feature>
<dbReference type="GO" id="GO:0006364">
    <property type="term" value="P:rRNA processing"/>
    <property type="evidence" value="ECO:0007669"/>
    <property type="project" value="InterPro"/>
</dbReference>
<dbReference type="CDD" id="cd10845">
    <property type="entry name" value="DSRM_RNAse_III_family"/>
    <property type="match status" value="1"/>
</dbReference>
<dbReference type="GO" id="GO:0003725">
    <property type="term" value="F:double-stranded RNA binding"/>
    <property type="evidence" value="ECO:0007669"/>
    <property type="project" value="TreeGrafter"/>
</dbReference>
<dbReference type="FunFam" id="1.10.1520.10:FF:000001">
    <property type="entry name" value="Ribonuclease 3"/>
    <property type="match status" value="1"/>
</dbReference>
<dbReference type="EMBL" id="MT663534">
    <property type="protein sequence ID" value="QOI90166.1"/>
    <property type="molecule type" value="Genomic_DNA"/>
</dbReference>
<evidence type="ECO:0000259" key="9">
    <source>
        <dbReference type="PROSITE" id="PS50137"/>
    </source>
</evidence>
<dbReference type="Proteomes" id="UP001162120">
    <property type="component" value="Segment"/>
</dbReference>
<evidence type="ECO:0000313" key="11">
    <source>
        <dbReference type="EMBL" id="QOI90166.1"/>
    </source>
</evidence>
<evidence type="ECO:0000256" key="6">
    <source>
        <dbReference type="ARBA" id="ARBA00022801"/>
    </source>
</evidence>
<evidence type="ECO:0000256" key="7">
    <source>
        <dbReference type="ARBA" id="ARBA00022884"/>
    </source>
</evidence>
<dbReference type="InterPro" id="IPR000999">
    <property type="entry name" value="RNase_III_dom"/>
</dbReference>
<organism evidence="11 12">
    <name type="scientific">Pyramimonas orientalis virus 01B</name>
    <dbReference type="NCBI Taxonomy" id="3134525"/>
    <lineage>
        <taxon>Viruses</taxon>
        <taxon>Varidnaviria</taxon>
        <taxon>Bamfordvirae</taxon>
        <taxon>Nucleocytoviricota</taxon>
        <taxon>Megaviricetes</taxon>
        <taxon>Imitervirales</taxon>
        <taxon>Allomimiviridae</taxon>
        <taxon>Heliosvirus</taxon>
        <taxon>Heliosvirus raunefjordenense</taxon>
    </lineage>
</organism>
<dbReference type="SUPFAM" id="SSF54768">
    <property type="entry name" value="dsRNA-binding domain-like"/>
    <property type="match status" value="1"/>
</dbReference>
<dbReference type="SMART" id="SM00535">
    <property type="entry name" value="RIBOc"/>
    <property type="match status" value="1"/>
</dbReference>
<dbReference type="Pfam" id="PF00035">
    <property type="entry name" value="dsrm"/>
    <property type="match status" value="1"/>
</dbReference>
<dbReference type="Gene3D" id="3.30.160.20">
    <property type="match status" value="1"/>
</dbReference>
<evidence type="ECO:0000256" key="5">
    <source>
        <dbReference type="ARBA" id="ARBA00022759"/>
    </source>
</evidence>
<evidence type="ECO:0000256" key="2">
    <source>
        <dbReference type="ARBA" id="ARBA00010183"/>
    </source>
</evidence>
<dbReference type="InterPro" id="IPR011907">
    <property type="entry name" value="RNase_III"/>
</dbReference>
<dbReference type="SUPFAM" id="SSF69065">
    <property type="entry name" value="RNase III domain-like"/>
    <property type="match status" value="1"/>
</dbReference>
<evidence type="ECO:0000259" key="10">
    <source>
        <dbReference type="PROSITE" id="PS50142"/>
    </source>
</evidence>
<dbReference type="CDD" id="cd00593">
    <property type="entry name" value="RIBOc"/>
    <property type="match status" value="1"/>
</dbReference>
<dbReference type="GO" id="GO:0004525">
    <property type="term" value="F:ribonuclease III activity"/>
    <property type="evidence" value="ECO:0007669"/>
    <property type="project" value="UniProtKB-EC"/>
</dbReference>
<evidence type="ECO:0000256" key="1">
    <source>
        <dbReference type="ARBA" id="ARBA00000109"/>
    </source>
</evidence>
<dbReference type="PROSITE" id="PS00517">
    <property type="entry name" value="RNASE_3_1"/>
    <property type="match status" value="1"/>
</dbReference>
<dbReference type="PANTHER" id="PTHR11207">
    <property type="entry name" value="RIBONUCLEASE III"/>
    <property type="match status" value="1"/>
</dbReference>
<dbReference type="Pfam" id="PF14622">
    <property type="entry name" value="Ribonucleas_3_3"/>
    <property type="match status" value="1"/>
</dbReference>
<dbReference type="HAMAP" id="MF_00104">
    <property type="entry name" value="RNase_III"/>
    <property type="match status" value="1"/>
</dbReference>
<comment type="similarity">
    <text evidence="2">Belongs to the ribonuclease III family.</text>
</comment>
<gene>
    <name evidence="11" type="ORF">HWQ62_00029</name>
</gene>
<dbReference type="PANTHER" id="PTHR11207:SF0">
    <property type="entry name" value="RIBONUCLEASE 3"/>
    <property type="match status" value="1"/>
</dbReference>
<dbReference type="GO" id="GO:0010468">
    <property type="term" value="P:regulation of gene expression"/>
    <property type="evidence" value="ECO:0007669"/>
    <property type="project" value="TreeGrafter"/>
</dbReference>
<proteinExistence type="inferred from homology"/>
<reference evidence="11" key="1">
    <citation type="submission" date="2020-06" db="EMBL/GenBank/DDBJ databases">
        <title>Lateral gene transfer of anion-conducting channel rhodopsins between green algae and giant viruses.</title>
        <authorList>
            <person name="Rozenberg A."/>
            <person name="Oppermann J."/>
            <person name="Wietek J."/>
            <person name="Fernandez Lahore R.G."/>
            <person name="Sandaa R.-A."/>
            <person name="Bratbak G."/>
            <person name="Hegemann P."/>
            <person name="Beja O."/>
        </authorList>
    </citation>
    <scope>NUCLEOTIDE SEQUENCE</scope>
    <source>
        <strain evidence="11">01B</strain>
    </source>
</reference>
<sequence>MSGSNISVELPYNNKNKLIGQEDIIKFLEIYNDIGNINIYRRAFVHKSYCTRKNENFLNGNVHCPDDCLPLQEDSNERLEFLGDAILNLVVGKYLFERYPNVNEGFLTTTRTKLVNGEMLANLSGQLRLNDFVLLSNQIETNNGRKNKNILEDTFEAFIGAIFLDYEEKDQSGFKHSHDWIVHVLEEYVDFADLMTQQTNFKDKLVKHCQHNFQFIPKFYEIDVSENKGVKVHTIYVKNNQDCVIGIGKGNNKKQAELDASKKALKYFNVN</sequence>
<keyword evidence="6" id="KW-0378">Hydrolase</keyword>
<keyword evidence="12" id="KW-1185">Reference proteome</keyword>